<dbReference type="NCBIfam" id="TIGR00326">
    <property type="entry name" value="eubact_ribD"/>
    <property type="match status" value="1"/>
</dbReference>
<comment type="similarity">
    <text evidence="5 12">In the C-terminal section; belongs to the HTP reductase family.</text>
</comment>
<comment type="pathway">
    <text evidence="2 12">Cofactor biosynthesis; riboflavin biosynthesis; 5-amino-6-(D-ribitylamino)uracil from GTP: step 2/4.</text>
</comment>
<dbReference type="InterPro" id="IPR016192">
    <property type="entry name" value="APOBEC/CMP_deaminase_Zn-bd"/>
</dbReference>
<evidence type="ECO:0000256" key="7">
    <source>
        <dbReference type="ARBA" id="ARBA00022723"/>
    </source>
</evidence>
<dbReference type="NCBIfam" id="TIGR00227">
    <property type="entry name" value="ribD_Cterm"/>
    <property type="match status" value="1"/>
</dbReference>
<gene>
    <name evidence="17" type="ORF">EV672_102332</name>
</gene>
<evidence type="ECO:0000256" key="12">
    <source>
        <dbReference type="PIRNR" id="PIRNR006769"/>
    </source>
</evidence>
<proteinExistence type="inferred from homology"/>
<dbReference type="Gene3D" id="3.40.140.10">
    <property type="entry name" value="Cytidine Deaminase, domain 2"/>
    <property type="match status" value="1"/>
</dbReference>
<dbReference type="PIRSF" id="PIRSF006769">
    <property type="entry name" value="RibD"/>
    <property type="match status" value="1"/>
</dbReference>
<reference evidence="17 18" key="1">
    <citation type="submission" date="2019-03" db="EMBL/GenBank/DDBJ databases">
        <title>Genomic Encyclopedia of Type Strains, Phase IV (KMG-IV): sequencing the most valuable type-strain genomes for metagenomic binning, comparative biology and taxonomic classification.</title>
        <authorList>
            <person name="Goeker M."/>
        </authorList>
    </citation>
    <scope>NUCLEOTIDE SEQUENCE [LARGE SCALE GENOMIC DNA]</scope>
    <source>
        <strain evidence="17 18">DSM 11901</strain>
    </source>
</reference>
<organism evidence="17 18">
    <name type="scientific">Aquabacterium commune</name>
    <dbReference type="NCBI Taxonomy" id="70586"/>
    <lineage>
        <taxon>Bacteria</taxon>
        <taxon>Pseudomonadati</taxon>
        <taxon>Pseudomonadota</taxon>
        <taxon>Betaproteobacteria</taxon>
        <taxon>Burkholderiales</taxon>
        <taxon>Aquabacterium</taxon>
    </lineage>
</organism>
<sequence length="396" mass="42155">MNDDLWLHQALQQAELALPLSSPNPAVGCVIVRDGELLGQGHTQQVGGPHAEVMALRDAQARGHSVRGATACVTLEPCAHHGRTPPCADALVREGLARVVIACADPNPLVAGQGAARLRDAGIEVLQLAPEHPVALQAREILIGFLSRMVRQRPWVRLKVAASLDGRTALDNGASQWITGPAAREDGQHWRARASAVLTGIGTVLDDNPRLDVRNLPTPRQPLRVVLDSRWRTPPDAALFSAEGGVLVVGLAPLDAVAQARQVTLSAAGAQILTAPSQREADAAGVHAIEPASDPARGRETDRIDIAWLLPELARRGVNELHVEAGATLNGHLIDGDWVDEILVYLAPKLLGPGRALAALSPLSTLGEAWQGEVREVCQIGPDVRLIVRPPGRERF</sequence>
<feature type="binding site" evidence="15">
    <location>
        <position position="87"/>
    </location>
    <ligand>
        <name>Zn(2+)</name>
        <dbReference type="ChEBI" id="CHEBI:29105"/>
        <note>catalytic</note>
    </ligand>
</feature>
<keyword evidence="12" id="KW-0378">Hydrolase</keyword>
<dbReference type="CDD" id="cd01284">
    <property type="entry name" value="Riboflavin_deaminase-reductase"/>
    <property type="match status" value="1"/>
</dbReference>
<comment type="catalytic activity">
    <reaction evidence="12">
        <text>5-amino-6-(5-phospho-D-ribitylamino)uracil + NADP(+) = 5-amino-6-(5-phospho-D-ribosylamino)uracil + NADPH + H(+)</text>
        <dbReference type="Rhea" id="RHEA:17845"/>
        <dbReference type="ChEBI" id="CHEBI:15378"/>
        <dbReference type="ChEBI" id="CHEBI:57783"/>
        <dbReference type="ChEBI" id="CHEBI:58349"/>
        <dbReference type="ChEBI" id="CHEBI:58421"/>
        <dbReference type="ChEBI" id="CHEBI:58453"/>
        <dbReference type="EC" id="1.1.1.193"/>
    </reaction>
</comment>
<dbReference type="GO" id="GO:0008835">
    <property type="term" value="F:diaminohydroxyphosphoribosylaminopyrimidine deaminase activity"/>
    <property type="evidence" value="ECO:0007669"/>
    <property type="project" value="UniProtKB-EC"/>
</dbReference>
<evidence type="ECO:0000256" key="14">
    <source>
        <dbReference type="PIRSR" id="PIRSR006769-2"/>
    </source>
</evidence>
<dbReference type="EMBL" id="SNXW01000002">
    <property type="protein sequence ID" value="TDP85982.1"/>
    <property type="molecule type" value="Genomic_DNA"/>
</dbReference>
<evidence type="ECO:0000256" key="11">
    <source>
        <dbReference type="ARBA" id="ARBA00023268"/>
    </source>
</evidence>
<feature type="binding site" evidence="14">
    <location>
        <position position="229"/>
    </location>
    <ligand>
        <name>NADP(+)</name>
        <dbReference type="ChEBI" id="CHEBI:58349"/>
    </ligand>
</feature>
<dbReference type="PANTHER" id="PTHR38011">
    <property type="entry name" value="DIHYDROFOLATE REDUCTASE FAMILY PROTEIN (AFU_ORTHOLOGUE AFUA_8G06820)"/>
    <property type="match status" value="1"/>
</dbReference>
<feature type="binding site" evidence="15">
    <location>
        <position position="50"/>
    </location>
    <ligand>
        <name>Zn(2+)</name>
        <dbReference type="ChEBI" id="CHEBI:29105"/>
        <note>catalytic</note>
    </ligand>
</feature>
<comment type="caution">
    <text evidence="17">The sequence shown here is derived from an EMBL/GenBank/DDBJ whole genome shotgun (WGS) entry which is preliminary data.</text>
</comment>
<dbReference type="Gene3D" id="3.40.430.10">
    <property type="entry name" value="Dihydrofolate Reductase, subunit A"/>
    <property type="match status" value="1"/>
</dbReference>
<comment type="cofactor">
    <cofactor evidence="12 15">
        <name>Zn(2+)</name>
        <dbReference type="ChEBI" id="CHEBI:29105"/>
    </cofactor>
    <text evidence="12 15">Binds 1 zinc ion.</text>
</comment>
<feature type="active site" description="Proton donor" evidence="13">
    <location>
        <position position="52"/>
    </location>
</feature>
<comment type="catalytic activity">
    <reaction evidence="12">
        <text>2,5-diamino-6-hydroxy-4-(5-phosphoribosylamino)-pyrimidine + H2O + H(+) = 5-amino-6-(5-phospho-D-ribosylamino)uracil + NH4(+)</text>
        <dbReference type="Rhea" id="RHEA:21868"/>
        <dbReference type="ChEBI" id="CHEBI:15377"/>
        <dbReference type="ChEBI" id="CHEBI:15378"/>
        <dbReference type="ChEBI" id="CHEBI:28938"/>
        <dbReference type="ChEBI" id="CHEBI:58453"/>
        <dbReference type="ChEBI" id="CHEBI:58614"/>
        <dbReference type="EC" id="3.5.4.26"/>
    </reaction>
</comment>
<dbReference type="GO" id="GO:0009231">
    <property type="term" value="P:riboflavin biosynthetic process"/>
    <property type="evidence" value="ECO:0007669"/>
    <property type="project" value="UniProtKB-UniPathway"/>
</dbReference>
<dbReference type="InterPro" id="IPR050765">
    <property type="entry name" value="Riboflavin_Biosynth_HTPR"/>
</dbReference>
<dbReference type="RefSeq" id="WP_243738537.1">
    <property type="nucleotide sequence ID" value="NZ_SNXW01000002.1"/>
</dbReference>
<dbReference type="Pfam" id="PF00383">
    <property type="entry name" value="dCMP_cyt_deam_1"/>
    <property type="match status" value="1"/>
</dbReference>
<keyword evidence="7 12" id="KW-0479">Metal-binding</keyword>
<dbReference type="EC" id="1.1.1.193" evidence="12"/>
<dbReference type="InterPro" id="IPR004794">
    <property type="entry name" value="Eubact_RibD"/>
</dbReference>
<evidence type="ECO:0000256" key="10">
    <source>
        <dbReference type="ARBA" id="ARBA00023002"/>
    </source>
</evidence>
<keyword evidence="8 12" id="KW-0862">Zinc</keyword>
<feature type="domain" description="CMP/dCMP-type deaminase" evidence="16">
    <location>
        <begin position="1"/>
        <end position="126"/>
    </location>
</feature>
<dbReference type="EC" id="3.5.4.26" evidence="12"/>
<dbReference type="InterPro" id="IPR011549">
    <property type="entry name" value="RibD_C"/>
</dbReference>
<evidence type="ECO:0000313" key="18">
    <source>
        <dbReference type="Proteomes" id="UP000294593"/>
    </source>
</evidence>
<feature type="binding site" evidence="14">
    <location>
        <position position="177"/>
    </location>
    <ligand>
        <name>NADP(+)</name>
        <dbReference type="ChEBI" id="CHEBI:58349"/>
    </ligand>
</feature>
<feature type="binding site" evidence="14">
    <location>
        <position position="214"/>
    </location>
    <ligand>
        <name>substrate</name>
    </ligand>
</feature>
<evidence type="ECO:0000256" key="9">
    <source>
        <dbReference type="ARBA" id="ARBA00022857"/>
    </source>
</evidence>
<evidence type="ECO:0000256" key="2">
    <source>
        <dbReference type="ARBA" id="ARBA00004882"/>
    </source>
</evidence>
<dbReference type="Pfam" id="PF01872">
    <property type="entry name" value="RibD_C"/>
    <property type="match status" value="1"/>
</dbReference>
<feature type="binding site" evidence="14">
    <location>
        <position position="203"/>
    </location>
    <ligand>
        <name>substrate</name>
    </ligand>
</feature>
<dbReference type="UniPathway" id="UPA00275">
    <property type="reaction ID" value="UER00401"/>
</dbReference>
<dbReference type="GO" id="GO:0050661">
    <property type="term" value="F:NADP binding"/>
    <property type="evidence" value="ECO:0007669"/>
    <property type="project" value="InterPro"/>
</dbReference>
<evidence type="ECO:0000256" key="1">
    <source>
        <dbReference type="ARBA" id="ARBA00002151"/>
    </source>
</evidence>
<feature type="binding site" evidence="14">
    <location>
        <position position="211"/>
    </location>
    <ligand>
        <name>substrate</name>
    </ligand>
</feature>
<keyword evidence="6 12" id="KW-0686">Riboflavin biosynthesis</keyword>
<name>A0A4R6RI24_9BURK</name>
<dbReference type="InterPro" id="IPR002734">
    <property type="entry name" value="RibDG_C"/>
</dbReference>
<feature type="binding site" evidence="14">
    <location>
        <position position="191"/>
    </location>
    <ligand>
        <name>substrate</name>
    </ligand>
</feature>
<accession>A0A4R6RI24</accession>
<protein>
    <recommendedName>
        <fullName evidence="12">Riboflavin biosynthesis protein RibD</fullName>
    </recommendedName>
    <domain>
        <recommendedName>
            <fullName evidence="12">Diaminohydroxyphosphoribosylaminopyrimidine deaminase</fullName>
            <shortName evidence="12">DRAP deaminase</shortName>
            <ecNumber evidence="12">3.5.4.26</ecNumber>
        </recommendedName>
        <alternativeName>
            <fullName evidence="12">Riboflavin-specific deaminase</fullName>
        </alternativeName>
    </domain>
    <domain>
        <recommendedName>
            <fullName evidence="12">5-amino-6-(5-phosphoribosylamino)uracil reductase</fullName>
            <ecNumber evidence="12">1.1.1.193</ecNumber>
        </recommendedName>
        <alternativeName>
            <fullName evidence="12">HTP reductase</fullName>
        </alternativeName>
    </domain>
</protein>
<dbReference type="GO" id="GO:0008703">
    <property type="term" value="F:5-amino-6-(5-phosphoribosylamino)uracil reductase activity"/>
    <property type="evidence" value="ECO:0007669"/>
    <property type="project" value="UniProtKB-EC"/>
</dbReference>
<feature type="binding site" evidence="14">
    <location>
        <position position="161"/>
    </location>
    <ligand>
        <name>NADP(+)</name>
        <dbReference type="ChEBI" id="CHEBI:58349"/>
    </ligand>
</feature>
<dbReference type="AlphaFoldDB" id="A0A4R6RI24"/>
<evidence type="ECO:0000256" key="3">
    <source>
        <dbReference type="ARBA" id="ARBA00004910"/>
    </source>
</evidence>
<comment type="similarity">
    <text evidence="4 12">In the N-terminal section; belongs to the cytidine and deoxycytidylate deaminase family.</text>
</comment>
<evidence type="ECO:0000256" key="6">
    <source>
        <dbReference type="ARBA" id="ARBA00022619"/>
    </source>
</evidence>
<evidence type="ECO:0000259" key="16">
    <source>
        <dbReference type="PROSITE" id="PS51747"/>
    </source>
</evidence>
<dbReference type="SUPFAM" id="SSF53927">
    <property type="entry name" value="Cytidine deaminase-like"/>
    <property type="match status" value="1"/>
</dbReference>
<dbReference type="Proteomes" id="UP000294593">
    <property type="component" value="Unassembled WGS sequence"/>
</dbReference>
<keyword evidence="18" id="KW-1185">Reference proteome</keyword>
<dbReference type="PROSITE" id="PS51747">
    <property type="entry name" value="CYT_DCMP_DEAMINASES_2"/>
    <property type="match status" value="1"/>
</dbReference>
<evidence type="ECO:0000313" key="17">
    <source>
        <dbReference type="EMBL" id="TDP85982.1"/>
    </source>
</evidence>
<feature type="binding site" evidence="15">
    <location>
        <position position="78"/>
    </location>
    <ligand>
        <name>Zn(2+)</name>
        <dbReference type="ChEBI" id="CHEBI:29105"/>
        <note>catalytic</note>
    </ligand>
</feature>
<evidence type="ECO:0000256" key="13">
    <source>
        <dbReference type="PIRSR" id="PIRSR006769-1"/>
    </source>
</evidence>
<comment type="function">
    <text evidence="1 12">Converts 2,5-diamino-6-(ribosylamino)-4(3h)-pyrimidinone 5'-phosphate into 5-amino-6-(ribosylamino)-2,4(1h,3h)-pyrimidinedione 5'-phosphate.</text>
</comment>
<keyword evidence="9 12" id="KW-0521">NADP</keyword>
<dbReference type="PROSITE" id="PS00903">
    <property type="entry name" value="CYT_DCMP_DEAMINASES_1"/>
    <property type="match status" value="1"/>
</dbReference>
<evidence type="ECO:0000256" key="5">
    <source>
        <dbReference type="ARBA" id="ARBA00007417"/>
    </source>
</evidence>
<dbReference type="InterPro" id="IPR016193">
    <property type="entry name" value="Cytidine_deaminase-like"/>
</dbReference>
<comment type="pathway">
    <text evidence="3 12">Cofactor biosynthesis; riboflavin biosynthesis; 5-amino-6-(D-ribitylamino)uracil from GTP: step 3/4.</text>
</comment>
<dbReference type="SUPFAM" id="SSF53597">
    <property type="entry name" value="Dihydrofolate reductase-like"/>
    <property type="match status" value="1"/>
</dbReference>
<keyword evidence="10 12" id="KW-0560">Oxidoreductase</keyword>
<evidence type="ECO:0000256" key="4">
    <source>
        <dbReference type="ARBA" id="ARBA00005259"/>
    </source>
</evidence>
<feature type="binding site" evidence="14">
    <location>
        <position position="175"/>
    </location>
    <ligand>
        <name>substrate</name>
    </ligand>
</feature>
<feature type="binding site" evidence="14">
    <location>
        <position position="207"/>
    </location>
    <ligand>
        <name>NADP(+)</name>
        <dbReference type="ChEBI" id="CHEBI:58349"/>
    </ligand>
</feature>
<dbReference type="InterPro" id="IPR002125">
    <property type="entry name" value="CMP_dCMP_dom"/>
</dbReference>
<evidence type="ECO:0000256" key="15">
    <source>
        <dbReference type="PIRSR" id="PIRSR006769-3"/>
    </source>
</evidence>
<keyword evidence="11" id="KW-0511">Multifunctional enzyme</keyword>
<dbReference type="GO" id="GO:0008270">
    <property type="term" value="F:zinc ion binding"/>
    <property type="evidence" value="ECO:0007669"/>
    <property type="project" value="InterPro"/>
</dbReference>
<dbReference type="InterPro" id="IPR024072">
    <property type="entry name" value="DHFR-like_dom_sf"/>
</dbReference>
<evidence type="ECO:0000256" key="8">
    <source>
        <dbReference type="ARBA" id="ARBA00022833"/>
    </source>
</evidence>
<dbReference type="PANTHER" id="PTHR38011:SF7">
    <property type="entry name" value="2,5-DIAMINO-6-RIBOSYLAMINO-4(3H)-PYRIMIDINONE 5'-PHOSPHATE REDUCTASE"/>
    <property type="match status" value="1"/>
</dbReference>